<evidence type="ECO:0000313" key="1">
    <source>
        <dbReference type="EMBL" id="TWU25962.1"/>
    </source>
</evidence>
<reference evidence="1 2" key="1">
    <citation type="submission" date="2019-02" db="EMBL/GenBank/DDBJ databases">
        <title>Deep-cultivation of Planctomycetes and their phenomic and genomic characterization uncovers novel biology.</title>
        <authorList>
            <person name="Wiegand S."/>
            <person name="Jogler M."/>
            <person name="Boedeker C."/>
            <person name="Pinto D."/>
            <person name="Vollmers J."/>
            <person name="Rivas-Marin E."/>
            <person name="Kohn T."/>
            <person name="Peeters S.H."/>
            <person name="Heuer A."/>
            <person name="Rast P."/>
            <person name="Oberbeckmann S."/>
            <person name="Bunk B."/>
            <person name="Jeske O."/>
            <person name="Meyerdierks A."/>
            <person name="Storesund J.E."/>
            <person name="Kallscheuer N."/>
            <person name="Luecker S."/>
            <person name="Lage O.M."/>
            <person name="Pohl T."/>
            <person name="Merkel B.J."/>
            <person name="Hornburger P."/>
            <person name="Mueller R.-W."/>
            <person name="Bruemmer F."/>
            <person name="Labrenz M."/>
            <person name="Spormann A.M."/>
            <person name="Op Den Camp H."/>
            <person name="Overmann J."/>
            <person name="Amann R."/>
            <person name="Jetten M.S.M."/>
            <person name="Mascher T."/>
            <person name="Medema M.H."/>
            <person name="Devos D.P."/>
            <person name="Kaster A.-K."/>
            <person name="Ovreas L."/>
            <person name="Rohde M."/>
            <person name="Galperin M.Y."/>
            <person name="Jogler C."/>
        </authorList>
    </citation>
    <scope>NUCLEOTIDE SEQUENCE [LARGE SCALE GENOMIC DNA]</scope>
    <source>
        <strain evidence="1 2">Pla144</strain>
    </source>
</reference>
<gene>
    <name evidence="1" type="ORF">Pla144_31760</name>
</gene>
<protein>
    <submittedName>
        <fullName evidence="1">Uncharacterized protein</fullName>
    </submittedName>
</protein>
<dbReference type="Proteomes" id="UP000318437">
    <property type="component" value="Unassembled WGS sequence"/>
</dbReference>
<accession>A0A5C6CNE6</accession>
<sequence length="512" mass="56080">MKLMQELFIRFTVWSTVRRRPRATAILALLISMFLGSLSSAQEGVTGFLGPLFWKNPTDTQMAREKTQAKAKQEVWVNTAPTAPNYLPAVAKANTQHGFSGPFYWKNPQVSAGYSGQPIAEVHPRNEFGQSIDLMGPLVWKNSPHVLPRQERFLTEEVFGLADAGTLDLRQASNYSLLQGEAPSPPGFLSGEPEVVQIPSIVGEDGTLLPPPLPENLSDVPAPIVGGGLSEADTLGEEPVTNNLQFLRASAVLLEPGDMQFDIGFSYLLLDNDFTVVDSGNQLVETHFKQRQLVVPLEIRYGLTERAQFFINTPVGWAQTELATLGFDARENDGGIGDITTGISFLVRDGQGRCADTIFTVAGTFPTGTDPFTTALLSVNAPSLGGGFYAISTDLLWIETFDPVVIFYGLGWRHQFESEYFGVDVQPGEDFRGQLGVGFAVNQKVTLSTRFNFAYVTKTRLDHQFVDGTFQEPMALRFAATVANCNRIIEPFAEIGATDSAPASRFGITWTY</sequence>
<dbReference type="EMBL" id="SJPS01000004">
    <property type="protein sequence ID" value="TWU25962.1"/>
    <property type="molecule type" value="Genomic_DNA"/>
</dbReference>
<proteinExistence type="predicted"/>
<name>A0A5C6CNE6_9BACT</name>
<dbReference type="AlphaFoldDB" id="A0A5C6CNE6"/>
<evidence type="ECO:0000313" key="2">
    <source>
        <dbReference type="Proteomes" id="UP000318437"/>
    </source>
</evidence>
<keyword evidence="2" id="KW-1185">Reference proteome</keyword>
<organism evidence="1 2">
    <name type="scientific">Bythopirellula polymerisocia</name>
    <dbReference type="NCBI Taxonomy" id="2528003"/>
    <lineage>
        <taxon>Bacteria</taxon>
        <taxon>Pseudomonadati</taxon>
        <taxon>Planctomycetota</taxon>
        <taxon>Planctomycetia</taxon>
        <taxon>Pirellulales</taxon>
        <taxon>Lacipirellulaceae</taxon>
        <taxon>Bythopirellula</taxon>
    </lineage>
</organism>
<comment type="caution">
    <text evidence="1">The sequence shown here is derived from an EMBL/GenBank/DDBJ whole genome shotgun (WGS) entry which is preliminary data.</text>
</comment>